<dbReference type="AlphaFoldDB" id="A0A813LB12"/>
<evidence type="ECO:0000313" key="2">
    <source>
        <dbReference type="EMBL" id="CAE8721581.1"/>
    </source>
</evidence>
<name>A0A813LB12_POLGL</name>
<protein>
    <submittedName>
        <fullName evidence="2">Uncharacterized protein</fullName>
    </submittedName>
</protein>
<feature type="region of interest" description="Disordered" evidence="1">
    <location>
        <begin position="1"/>
        <end position="23"/>
    </location>
</feature>
<dbReference type="EMBL" id="CAJNNW010034096">
    <property type="protein sequence ID" value="CAE8721581.1"/>
    <property type="molecule type" value="Genomic_DNA"/>
</dbReference>
<sequence length="182" mass="19926">ESSDLRQHLNVEESAARDQKRISDEKASELASLQADEIIHVRELNKIADISRALAEKLDKEKADVEHLREEHASQVRILLEERAAAALAEERASAEVEAYAAAAEAALGASGGDVGLQQLKKENVKKFAQIKMLKKEAQKAANAFAEQLAAARSSAEIEVRSELAAEMQRLADTCAELRQKN</sequence>
<feature type="non-terminal residue" evidence="2">
    <location>
        <position position="1"/>
    </location>
</feature>
<comment type="caution">
    <text evidence="2">The sequence shown here is derived from an EMBL/GenBank/DDBJ whole genome shotgun (WGS) entry which is preliminary data.</text>
</comment>
<reference evidence="2" key="1">
    <citation type="submission" date="2021-02" db="EMBL/GenBank/DDBJ databases">
        <authorList>
            <person name="Dougan E. K."/>
            <person name="Rhodes N."/>
            <person name="Thang M."/>
            <person name="Chan C."/>
        </authorList>
    </citation>
    <scope>NUCLEOTIDE SEQUENCE</scope>
</reference>
<gene>
    <name evidence="2" type="ORF">PGLA2088_LOCUS42016</name>
</gene>
<feature type="non-terminal residue" evidence="2">
    <location>
        <position position="182"/>
    </location>
</feature>
<evidence type="ECO:0000313" key="3">
    <source>
        <dbReference type="Proteomes" id="UP000626109"/>
    </source>
</evidence>
<proteinExistence type="predicted"/>
<accession>A0A813LB12</accession>
<evidence type="ECO:0000256" key="1">
    <source>
        <dbReference type="SAM" id="MobiDB-lite"/>
    </source>
</evidence>
<dbReference type="Proteomes" id="UP000626109">
    <property type="component" value="Unassembled WGS sequence"/>
</dbReference>
<organism evidence="2 3">
    <name type="scientific">Polarella glacialis</name>
    <name type="common">Dinoflagellate</name>
    <dbReference type="NCBI Taxonomy" id="89957"/>
    <lineage>
        <taxon>Eukaryota</taxon>
        <taxon>Sar</taxon>
        <taxon>Alveolata</taxon>
        <taxon>Dinophyceae</taxon>
        <taxon>Suessiales</taxon>
        <taxon>Suessiaceae</taxon>
        <taxon>Polarella</taxon>
    </lineage>
</organism>